<organism evidence="2">
    <name type="scientific">Micrurus spixii</name>
    <name type="common">Amazon coral snake</name>
    <dbReference type="NCBI Taxonomy" id="129469"/>
    <lineage>
        <taxon>Eukaryota</taxon>
        <taxon>Metazoa</taxon>
        <taxon>Chordata</taxon>
        <taxon>Craniata</taxon>
        <taxon>Vertebrata</taxon>
        <taxon>Euteleostomi</taxon>
        <taxon>Lepidosauria</taxon>
        <taxon>Squamata</taxon>
        <taxon>Bifurcata</taxon>
        <taxon>Unidentata</taxon>
        <taxon>Episquamata</taxon>
        <taxon>Toxicofera</taxon>
        <taxon>Serpentes</taxon>
        <taxon>Colubroidea</taxon>
        <taxon>Elapidae</taxon>
        <taxon>Elapinae</taxon>
        <taxon>Micrurus</taxon>
    </lineage>
</organism>
<evidence type="ECO:0000256" key="1">
    <source>
        <dbReference type="SAM" id="Coils"/>
    </source>
</evidence>
<reference evidence="2" key="1">
    <citation type="submission" date="2017-07" db="EMBL/GenBank/DDBJ databases">
        <authorList>
            <person name="Mikheyev A."/>
            <person name="Grau M."/>
        </authorList>
    </citation>
    <scope>NUCLEOTIDE SEQUENCE</scope>
    <source>
        <tissue evidence="2">Venom_gland</tissue>
    </source>
</reference>
<dbReference type="EMBL" id="IACM01030134">
    <property type="protein sequence ID" value="LAB21760.1"/>
    <property type="molecule type" value="Transcribed_RNA"/>
</dbReference>
<reference evidence="2" key="2">
    <citation type="submission" date="2017-11" db="EMBL/GenBank/DDBJ databases">
        <title>Coralsnake Venomics: Analyses of Venom Gland Transcriptomes and Proteomes of Six Brazilian Taxa.</title>
        <authorList>
            <person name="Aird S.D."/>
            <person name="Jorge da Silva N."/>
            <person name="Qiu L."/>
            <person name="Villar-Briones A."/>
            <person name="Aparecida-Saddi V."/>
            <person name="Campos-Telles M.P."/>
            <person name="Grau M."/>
            <person name="Mikheyev A.S."/>
        </authorList>
    </citation>
    <scope>NUCLEOTIDE SEQUENCE</scope>
    <source>
        <tissue evidence="2">Venom_gland</tissue>
    </source>
</reference>
<accession>A0A2D4LLC6</accession>
<protein>
    <submittedName>
        <fullName evidence="2">Uncharacterized protein</fullName>
    </submittedName>
</protein>
<dbReference type="AlphaFoldDB" id="A0A2D4LLC6"/>
<keyword evidence="1" id="KW-0175">Coiled coil</keyword>
<evidence type="ECO:0000313" key="2">
    <source>
        <dbReference type="EMBL" id="LAB21760.1"/>
    </source>
</evidence>
<name>A0A2D4LLC6_9SAUR</name>
<proteinExistence type="predicted"/>
<feature type="coiled-coil region" evidence="1">
    <location>
        <begin position="96"/>
        <end position="152"/>
    </location>
</feature>
<sequence length="163" mass="19565">MGGEILDEVEDIEILPNFWADHNPLKINWRGRKKTRCRWTLNTQILKHTKYFQKLREELTYFFKENNKQNMSTQNLWDIMKAVTWGIIISYSAKRNKEKFAQQNKLQETIKKLETKLQNTPQNIKLKEQLTLSKHKLNLADQEEMVKNLKIARQTFFEQANKP</sequence>